<dbReference type="SUPFAM" id="SSF55785">
    <property type="entry name" value="PYP-like sensor domain (PAS domain)"/>
    <property type="match status" value="1"/>
</dbReference>
<dbReference type="RefSeq" id="WP_150023449.1">
    <property type="nucleotide sequence ID" value="NZ_VWOJ01000003.1"/>
</dbReference>
<dbReference type="InterPro" id="IPR009922">
    <property type="entry name" value="DUF1457"/>
</dbReference>
<organism evidence="1 2">
    <name type="scientific">Alkalicaulis satelles</name>
    <dbReference type="NCBI Taxonomy" id="2609175"/>
    <lineage>
        <taxon>Bacteria</taxon>
        <taxon>Pseudomonadati</taxon>
        <taxon>Pseudomonadota</taxon>
        <taxon>Alphaproteobacteria</taxon>
        <taxon>Maricaulales</taxon>
        <taxon>Maricaulaceae</taxon>
        <taxon>Alkalicaulis</taxon>
    </lineage>
</organism>
<keyword evidence="2" id="KW-1185">Reference proteome</keyword>
<proteinExistence type="predicted"/>
<dbReference type="PIRSF" id="PIRSF031878">
    <property type="entry name" value="UCP031878"/>
    <property type="match status" value="1"/>
</dbReference>
<gene>
    <name evidence="1" type="ORF">F1654_10170</name>
</gene>
<comment type="caution">
    <text evidence="1">The sequence shown here is derived from an EMBL/GenBank/DDBJ whole genome shotgun (WGS) entry which is preliminary data.</text>
</comment>
<protein>
    <submittedName>
        <fullName evidence="1">PAS domain-containing protein</fullName>
    </submittedName>
</protein>
<evidence type="ECO:0000313" key="2">
    <source>
        <dbReference type="Proteomes" id="UP000325122"/>
    </source>
</evidence>
<dbReference type="Pfam" id="PF07310">
    <property type="entry name" value="PAS_5"/>
    <property type="match status" value="1"/>
</dbReference>
<accession>A0A5M6ZGF4</accession>
<dbReference type="AlphaFoldDB" id="A0A5M6ZGF4"/>
<dbReference type="Proteomes" id="UP000325122">
    <property type="component" value="Unassembled WGS sequence"/>
</dbReference>
<sequence>MRHPNSRTLHAYWDARRRGGSAPARADIAPQDLGALLSNLFLLRRMDQDHHVFRLAGTGLCRLHQREFRDQNFLSLWSGHDRTLISALLEGALSAPAPASALADAVTLDGRACAVELSVLPLRGPEGQIDRVLGLYQPLDAARLGGRPVVRHRVSLINPARLPDPSVSVFAGRSRTLRPQLAANDG</sequence>
<reference evidence="1 2" key="1">
    <citation type="submission" date="2019-09" db="EMBL/GenBank/DDBJ databases">
        <authorList>
            <person name="Kevbrin V."/>
            <person name="Grouzdev D.S."/>
        </authorList>
    </citation>
    <scope>NUCLEOTIDE SEQUENCE [LARGE SCALE GENOMIC DNA]</scope>
    <source>
        <strain evidence="1 2">G-192</strain>
    </source>
</reference>
<dbReference type="InterPro" id="IPR035965">
    <property type="entry name" value="PAS-like_dom_sf"/>
</dbReference>
<name>A0A5M6ZGF4_9PROT</name>
<evidence type="ECO:0000313" key="1">
    <source>
        <dbReference type="EMBL" id="KAA5802198.1"/>
    </source>
</evidence>
<dbReference type="EMBL" id="VWOJ01000003">
    <property type="protein sequence ID" value="KAA5802198.1"/>
    <property type="molecule type" value="Genomic_DNA"/>
</dbReference>